<comment type="caution">
    <text evidence="6">The sequence shown here is derived from an EMBL/GenBank/DDBJ whole genome shotgun (WGS) entry which is preliminary data.</text>
</comment>
<feature type="region of interest" description="Disordered" evidence="4">
    <location>
        <begin position="249"/>
        <end position="382"/>
    </location>
</feature>
<protein>
    <submittedName>
        <fullName evidence="6">GTPase-activating protein</fullName>
    </submittedName>
</protein>
<keyword evidence="2 3" id="KW-0175">Coiled coil</keyword>
<reference evidence="6 7" key="1">
    <citation type="submission" date="2020-11" db="EMBL/GenBank/DDBJ databases">
        <title>Kefir isolates.</title>
        <authorList>
            <person name="Marcisauskas S."/>
            <person name="Kim Y."/>
            <person name="Blasche S."/>
        </authorList>
    </citation>
    <scope>NUCLEOTIDE SEQUENCE [LARGE SCALE GENOMIC DNA]</scope>
    <source>
        <strain evidence="6 7">KR</strain>
    </source>
</reference>
<dbReference type="EMBL" id="PUHQ01000018">
    <property type="protein sequence ID" value="KAG0663748.1"/>
    <property type="molecule type" value="Genomic_DNA"/>
</dbReference>
<dbReference type="Pfam" id="PF23436">
    <property type="entry name" value="RabGap-TBC_2"/>
    <property type="match status" value="1"/>
</dbReference>
<dbReference type="AlphaFoldDB" id="A0A9P6W6B5"/>
<dbReference type="FunFam" id="1.10.472.80:FF:000027">
    <property type="entry name" value="GTPase activating protein (Evi5)"/>
    <property type="match status" value="1"/>
</dbReference>
<dbReference type="InterPro" id="IPR000195">
    <property type="entry name" value="Rab-GAP-TBC_dom"/>
</dbReference>
<accession>A0A9P6W6B5</accession>
<gene>
    <name evidence="6" type="primary">GYP5</name>
    <name evidence="6" type="ORF">C6P46_002317</name>
</gene>
<feature type="compositionally biased region" description="Acidic residues" evidence="4">
    <location>
        <begin position="265"/>
        <end position="278"/>
    </location>
</feature>
<dbReference type="Gene3D" id="1.10.10.750">
    <property type="entry name" value="Ypt/Rab-GAP domain of gyp1p, domain 1"/>
    <property type="match status" value="1"/>
</dbReference>
<feature type="compositionally biased region" description="Basic and acidic residues" evidence="4">
    <location>
        <begin position="81"/>
        <end position="102"/>
    </location>
</feature>
<dbReference type="GO" id="GO:0031267">
    <property type="term" value="F:small GTPase binding"/>
    <property type="evidence" value="ECO:0007669"/>
    <property type="project" value="TreeGrafter"/>
</dbReference>
<dbReference type="PROSITE" id="PS50086">
    <property type="entry name" value="TBC_RABGAP"/>
    <property type="match status" value="1"/>
</dbReference>
<evidence type="ECO:0000313" key="7">
    <source>
        <dbReference type="Proteomes" id="UP000777482"/>
    </source>
</evidence>
<feature type="compositionally biased region" description="Low complexity" evidence="4">
    <location>
        <begin position="156"/>
        <end position="167"/>
    </location>
</feature>
<dbReference type="PANTHER" id="PTHR47219:SF9">
    <property type="entry name" value="GTPASE ACTIVATING PROTEIN AND CENTROSOME-ASSOCIATED, ISOFORM B"/>
    <property type="match status" value="1"/>
</dbReference>
<evidence type="ECO:0000256" key="3">
    <source>
        <dbReference type="SAM" id="Coils"/>
    </source>
</evidence>
<keyword evidence="1" id="KW-0343">GTPase activation</keyword>
<keyword evidence="7" id="KW-1185">Reference proteome</keyword>
<feature type="compositionally biased region" description="Basic and acidic residues" evidence="4">
    <location>
        <begin position="122"/>
        <end position="136"/>
    </location>
</feature>
<feature type="coiled-coil region" evidence="3">
    <location>
        <begin position="757"/>
        <end position="819"/>
    </location>
</feature>
<dbReference type="OrthoDB" id="295078at2759"/>
<proteinExistence type="predicted"/>
<dbReference type="InterPro" id="IPR050302">
    <property type="entry name" value="Rab_GAP_TBC_domain"/>
</dbReference>
<evidence type="ECO:0000256" key="1">
    <source>
        <dbReference type="ARBA" id="ARBA00022468"/>
    </source>
</evidence>
<feature type="region of interest" description="Disordered" evidence="4">
    <location>
        <begin position="1"/>
        <end position="237"/>
    </location>
</feature>
<evidence type="ECO:0000313" key="6">
    <source>
        <dbReference type="EMBL" id="KAG0663748.1"/>
    </source>
</evidence>
<feature type="domain" description="Rab-GAP TBC" evidence="5">
    <location>
        <begin position="478"/>
        <end position="663"/>
    </location>
</feature>
<feature type="compositionally biased region" description="Basic and acidic residues" evidence="4">
    <location>
        <begin position="49"/>
        <end position="60"/>
    </location>
</feature>
<feature type="region of interest" description="Disordered" evidence="4">
    <location>
        <begin position="824"/>
        <end position="859"/>
    </location>
</feature>
<name>A0A9P6W6B5_RHOMI</name>
<organism evidence="6 7">
    <name type="scientific">Rhodotorula mucilaginosa</name>
    <name type="common">Yeast</name>
    <name type="synonym">Rhodotorula rubra</name>
    <dbReference type="NCBI Taxonomy" id="5537"/>
    <lineage>
        <taxon>Eukaryota</taxon>
        <taxon>Fungi</taxon>
        <taxon>Dikarya</taxon>
        <taxon>Basidiomycota</taxon>
        <taxon>Pucciniomycotina</taxon>
        <taxon>Microbotryomycetes</taxon>
        <taxon>Sporidiobolales</taxon>
        <taxon>Sporidiobolaceae</taxon>
        <taxon>Rhodotorula</taxon>
    </lineage>
</organism>
<dbReference type="FunFam" id="1.10.8.270:FF:000001">
    <property type="entry name" value="TBC1 domain family member 1"/>
    <property type="match status" value="1"/>
</dbReference>
<dbReference type="InterPro" id="IPR035969">
    <property type="entry name" value="Rab-GAP_TBC_sf"/>
</dbReference>
<feature type="compositionally biased region" description="Low complexity" evidence="4">
    <location>
        <begin position="354"/>
        <end position="370"/>
    </location>
</feature>
<dbReference type="PANTHER" id="PTHR47219">
    <property type="entry name" value="RAB GTPASE-ACTIVATING PROTEIN 1-LIKE"/>
    <property type="match status" value="1"/>
</dbReference>
<feature type="compositionally biased region" description="Low complexity" evidence="4">
    <location>
        <begin position="176"/>
        <end position="225"/>
    </location>
</feature>
<dbReference type="FunFam" id="1.10.10.750:FF:000003">
    <property type="entry name" value="GTPase activating protein (Evi5)"/>
    <property type="match status" value="1"/>
</dbReference>
<feature type="compositionally biased region" description="Low complexity" evidence="4">
    <location>
        <begin position="289"/>
        <end position="309"/>
    </location>
</feature>
<evidence type="ECO:0000256" key="4">
    <source>
        <dbReference type="SAM" id="MobiDB-lite"/>
    </source>
</evidence>
<dbReference type="Proteomes" id="UP000777482">
    <property type="component" value="Unassembled WGS sequence"/>
</dbReference>
<evidence type="ECO:0000256" key="2">
    <source>
        <dbReference type="ARBA" id="ARBA00023054"/>
    </source>
</evidence>
<dbReference type="SUPFAM" id="SSF47923">
    <property type="entry name" value="Ypt/Rab-GAP domain of gyp1p"/>
    <property type="match status" value="2"/>
</dbReference>
<dbReference type="SMART" id="SM00164">
    <property type="entry name" value="TBC"/>
    <property type="match status" value="1"/>
</dbReference>
<dbReference type="Gene3D" id="1.10.472.80">
    <property type="entry name" value="Ypt/Rab-GAP domain of gyp1p, domain 3"/>
    <property type="match status" value="1"/>
</dbReference>
<feature type="compositionally biased region" description="Acidic residues" evidence="4">
    <location>
        <begin position="38"/>
        <end position="47"/>
    </location>
</feature>
<sequence>MTGSDSGRSDNGDEQQPRDHDHDDAQLKADEDVRSQQAEDDVQEPSVEEVSRPADCRDETGDSNDDDDDEVGNTHANLEQYAHEKRHDEDAHDADSDPERDSTTGTAAHESVSPPGRVSISSEHDDRTPTMAHREQFNALQDQDEDDEGASDHSPRAYAASASATASPDRRRPRRPFSLVSQPDSPSTSSLSTLDSATSPARRPSLLASSMSASSATSSLAAAAADPTNVGRESSASLTQAVWRQSMGLHTNPEQLSKGLVDVQLNDEDGEAGLDEEAKEAKRKKRRSAAMSWNSAAFSSANGNANGNGFKSKRMSAQYRTGSESAATALAAPFEEDEASSSTHSPSSPPSPTHPQSSSPSASAEATPSSQHDRSGPISTANAIASPHAADGLFISHRASANLSSLMQPVSPANPPQSNTGIKALQANFESLRSMKERQGGGDEADEIDWEFWGRVMSDYEEVARSQPRELSRAIQRGIPPALRGMTWQLMSAAKDENLEFVYSELLKQTSPHEKSIARDLNRTFPKHEYFKDAEGVGQENLFNVVKAYSIYDDEVGYTQGLQFIVGPLLLNMPDEEAFCVLVRLMKSYDLRSHYTPNMPGLQLRLFQFDRLVEELVPSVFLHLLRQGVKSSMYASQWFLTLFGYRLPLELVSSVFDLVFAEGVEALFRFAVALLKRNEAYLLTLEFEELIDFLKNGLFEAYAPDERELMRDPDAEYCVHEFVREALQVRITPMMLDQFAQEWASLCAAQTAHAAELDALRQANHQLSRQVRQLESSLAQINLEHCELVKQVVASRLEREELEDELVKYKLAYADLSHVAAASQASASPIESRRQSEMSIASVSDDSRSSSGTGPVSAGLTAGLGSFGGRWFGGSARGSISSTMSRGGSQGA</sequence>
<feature type="compositionally biased region" description="Basic and acidic residues" evidence="4">
    <location>
        <begin position="7"/>
        <end position="34"/>
    </location>
</feature>
<evidence type="ECO:0000259" key="5">
    <source>
        <dbReference type="PROSITE" id="PS50086"/>
    </source>
</evidence>
<dbReference type="GO" id="GO:0005096">
    <property type="term" value="F:GTPase activator activity"/>
    <property type="evidence" value="ECO:0007669"/>
    <property type="project" value="UniProtKB-KW"/>
</dbReference>
<dbReference type="Gene3D" id="1.10.8.270">
    <property type="entry name" value="putative rabgap domain of human tbc1 domain family member 14 like domains"/>
    <property type="match status" value="1"/>
</dbReference>
<feature type="compositionally biased region" description="Acidic residues" evidence="4">
    <location>
        <begin position="61"/>
        <end position="71"/>
    </location>
</feature>